<proteinExistence type="predicted"/>
<evidence type="ECO:0000313" key="2">
    <source>
        <dbReference type="Proteomes" id="UP000319908"/>
    </source>
</evidence>
<dbReference type="EMBL" id="SJPU01000001">
    <property type="protein sequence ID" value="TWU18731.1"/>
    <property type="molecule type" value="Genomic_DNA"/>
</dbReference>
<organism evidence="1 2">
    <name type="scientific">Allorhodopirellula heiligendammensis</name>
    <dbReference type="NCBI Taxonomy" id="2714739"/>
    <lineage>
        <taxon>Bacteria</taxon>
        <taxon>Pseudomonadati</taxon>
        <taxon>Planctomycetota</taxon>
        <taxon>Planctomycetia</taxon>
        <taxon>Pirellulales</taxon>
        <taxon>Pirellulaceae</taxon>
        <taxon>Allorhodopirellula</taxon>
    </lineage>
</organism>
<protein>
    <submittedName>
        <fullName evidence="1">Uncharacterized protein</fullName>
    </submittedName>
</protein>
<evidence type="ECO:0000313" key="1">
    <source>
        <dbReference type="EMBL" id="TWU18731.1"/>
    </source>
</evidence>
<reference evidence="1 2" key="1">
    <citation type="journal article" date="2020" name="Antonie Van Leeuwenhoek">
        <title>Rhodopirellula heiligendammensis sp. nov., Rhodopirellula pilleata sp. nov., and Rhodopirellula solitaria sp. nov. isolated from natural or artificial marine surfaces in Northern Germany and California, USA, and emended description of the genus Rhodopirellula.</title>
        <authorList>
            <person name="Kallscheuer N."/>
            <person name="Wiegand S."/>
            <person name="Jogler M."/>
            <person name="Boedeker C."/>
            <person name="Peeters S.H."/>
            <person name="Rast P."/>
            <person name="Heuer A."/>
            <person name="Jetten M.S.M."/>
            <person name="Rohde M."/>
            <person name="Jogler C."/>
        </authorList>
    </citation>
    <scope>NUCLEOTIDE SEQUENCE [LARGE SCALE GENOMIC DNA]</scope>
    <source>
        <strain evidence="1 2">Poly21</strain>
    </source>
</reference>
<dbReference type="AlphaFoldDB" id="A0A5C6C5A7"/>
<keyword evidence="2" id="KW-1185">Reference proteome</keyword>
<name>A0A5C6C5A7_9BACT</name>
<gene>
    <name evidence="1" type="ORF">Poly21_08970</name>
</gene>
<dbReference type="Proteomes" id="UP000319908">
    <property type="component" value="Unassembled WGS sequence"/>
</dbReference>
<comment type="caution">
    <text evidence="1">The sequence shown here is derived from an EMBL/GenBank/DDBJ whole genome shotgun (WGS) entry which is preliminary data.</text>
</comment>
<sequence>MPEVSIEGSLGRWQASRSGPVLPFWAGSPVMGRGERFALQRGGGLMSGAICCRDCRTYDQTQPTRVYQIKAT</sequence>
<accession>A0A5C6C5A7</accession>